<dbReference type="AlphaFoldDB" id="M1V656"/>
<dbReference type="RefSeq" id="XP_005537871.1">
    <property type="nucleotide sequence ID" value="XM_005537814.1"/>
</dbReference>
<accession>M1V656</accession>
<dbReference type="PANTHER" id="PTHR22768">
    <property type="entry name" value="DNA REPLICATION COMPLEX GINS PROTEIN PSF3"/>
    <property type="match status" value="1"/>
</dbReference>
<dbReference type="EMBL" id="AP006498">
    <property type="protein sequence ID" value="BAM81835.1"/>
    <property type="molecule type" value="Genomic_DNA"/>
</dbReference>
<sequence>MGSRGAETLVGRYNSETLPVSLSMNQRGTNPALQSWSHAHSTASFGQHQRRSNSYAGPVLLDRDYYSLDEILAAETRFRCVFLERVRGMACLDTSGGASFAAQAEVNAASLVHAHTETSGEGISQENERSSVSDRAEPVQDFERRLSRDALSKDRSDIMTAAAAAAAALTHQAALQASGYGVTRASASGANPSSEQLLQRQEVAGGLDMLPDMACDLPLWLAEMLAARMFVRIELPPSLRSRTLRELRADPCIANLNEKCPYFYAVVQRFRQYFRIRNVASRNGLRGGNAVLAELGSVLLDAHQARCLEIADRAQSPFDGDPLEQLHRFESSERAMFFAVQGAAQQYMRWKRGELRRLRPSKPLVPYCPRRDARLQVHPSHAAPQQANRLVSDHAQHLRRIALSARNLDQEAEFNLYGQRSNHELAVDHPQRAMPMNAESNSSALNENVTDADKENTHGVAPETIHSGKSLTCDTEPQVPENEEAARSEANSDCQALLEPSQASEMPSKRMRRMLRAGESTAAQNLERQTHFPSGL</sequence>
<dbReference type="InterPro" id="IPR036224">
    <property type="entry name" value="GINS_bundle-like_dom_sf"/>
</dbReference>
<evidence type="ECO:0000313" key="3">
    <source>
        <dbReference type="Proteomes" id="UP000007014"/>
    </source>
</evidence>
<reference evidence="2 3" key="2">
    <citation type="journal article" date="2007" name="BMC Biol.">
        <title>A 100%-complete sequence reveals unusually simple genomic features in the hot-spring red alga Cyanidioschyzon merolae.</title>
        <authorList>
            <person name="Nozaki H."/>
            <person name="Takano H."/>
            <person name="Misumi O."/>
            <person name="Terasawa K."/>
            <person name="Matsuzaki M."/>
            <person name="Maruyama S."/>
            <person name="Nishida K."/>
            <person name="Yagisawa F."/>
            <person name="Yoshida Y."/>
            <person name="Fujiwara T."/>
            <person name="Takio S."/>
            <person name="Tamura K."/>
            <person name="Chung S.J."/>
            <person name="Nakamura S."/>
            <person name="Kuroiwa H."/>
            <person name="Tanaka K."/>
            <person name="Sato N."/>
            <person name="Kuroiwa T."/>
        </authorList>
    </citation>
    <scope>NUCLEOTIDE SEQUENCE [LARGE SCALE GENOMIC DNA]</scope>
    <source>
        <strain evidence="2 3">10D</strain>
    </source>
</reference>
<dbReference type="OrthoDB" id="10251744at2759"/>
<dbReference type="Gene3D" id="1.20.58.2050">
    <property type="match status" value="1"/>
</dbReference>
<organism evidence="2 3">
    <name type="scientific">Cyanidioschyzon merolae (strain NIES-3377 / 10D)</name>
    <name type="common">Unicellular red alga</name>
    <dbReference type="NCBI Taxonomy" id="280699"/>
    <lineage>
        <taxon>Eukaryota</taxon>
        <taxon>Rhodophyta</taxon>
        <taxon>Bangiophyceae</taxon>
        <taxon>Cyanidiales</taxon>
        <taxon>Cyanidiaceae</taxon>
        <taxon>Cyanidioschyzon</taxon>
    </lineage>
</organism>
<dbReference type="GO" id="GO:1902975">
    <property type="term" value="P:mitotic DNA replication initiation"/>
    <property type="evidence" value="ECO:0007669"/>
    <property type="project" value="TreeGrafter"/>
</dbReference>
<dbReference type="STRING" id="280699.M1V656"/>
<dbReference type="PANTHER" id="PTHR22768:SF0">
    <property type="entry name" value="DNA REPLICATION COMPLEX GINS PROTEIN PSF3"/>
    <property type="match status" value="1"/>
</dbReference>
<dbReference type="InterPro" id="IPR010492">
    <property type="entry name" value="GINS_Psf3"/>
</dbReference>
<keyword evidence="3" id="KW-1185">Reference proteome</keyword>
<dbReference type="Gramene" id="CMP212CT">
    <property type="protein sequence ID" value="CMP212CT"/>
    <property type="gene ID" value="CMP212C"/>
</dbReference>
<protein>
    <submittedName>
        <fullName evidence="2">Uncharacterized protein</fullName>
    </submittedName>
</protein>
<feature type="compositionally biased region" description="Basic and acidic residues" evidence="1">
    <location>
        <begin position="126"/>
        <end position="140"/>
    </location>
</feature>
<proteinExistence type="predicted"/>
<reference evidence="2 3" key="1">
    <citation type="journal article" date="2004" name="Nature">
        <title>Genome sequence of the ultrasmall unicellular red alga Cyanidioschyzon merolae 10D.</title>
        <authorList>
            <person name="Matsuzaki M."/>
            <person name="Misumi O."/>
            <person name="Shin-i T."/>
            <person name="Maruyama S."/>
            <person name="Takahara M."/>
            <person name="Miyagishima S."/>
            <person name="Mori T."/>
            <person name="Nishida K."/>
            <person name="Yagisawa F."/>
            <person name="Nishida K."/>
            <person name="Yoshida Y."/>
            <person name="Nishimura Y."/>
            <person name="Nakao S."/>
            <person name="Kobayashi T."/>
            <person name="Momoyama Y."/>
            <person name="Higashiyama T."/>
            <person name="Minoda A."/>
            <person name="Sano M."/>
            <person name="Nomoto H."/>
            <person name="Oishi K."/>
            <person name="Hayashi H."/>
            <person name="Ohta F."/>
            <person name="Nishizaka S."/>
            <person name="Haga S."/>
            <person name="Miura S."/>
            <person name="Morishita T."/>
            <person name="Kabeya Y."/>
            <person name="Terasawa K."/>
            <person name="Suzuki Y."/>
            <person name="Ishii Y."/>
            <person name="Asakawa S."/>
            <person name="Takano H."/>
            <person name="Ohta N."/>
            <person name="Kuroiwa H."/>
            <person name="Tanaka K."/>
            <person name="Shimizu N."/>
            <person name="Sugano S."/>
            <person name="Sato N."/>
            <person name="Nozaki H."/>
            <person name="Ogasawara N."/>
            <person name="Kohara Y."/>
            <person name="Kuroiwa T."/>
        </authorList>
    </citation>
    <scope>NUCLEOTIDE SEQUENCE [LARGE SCALE GENOMIC DNA]</scope>
    <source>
        <strain evidence="2 3">10D</strain>
    </source>
</reference>
<dbReference type="GeneID" id="16996163"/>
<feature type="region of interest" description="Disordered" evidence="1">
    <location>
        <begin position="462"/>
        <end position="536"/>
    </location>
</feature>
<dbReference type="InterPro" id="IPR038437">
    <property type="entry name" value="GINS_Psf3_sf"/>
</dbReference>
<evidence type="ECO:0000256" key="1">
    <source>
        <dbReference type="SAM" id="MobiDB-lite"/>
    </source>
</evidence>
<name>M1V656_CYAM1</name>
<evidence type="ECO:0000313" key="2">
    <source>
        <dbReference type="EMBL" id="BAM81835.1"/>
    </source>
</evidence>
<dbReference type="CDD" id="cd11713">
    <property type="entry name" value="GINS_A_psf3"/>
    <property type="match status" value="1"/>
</dbReference>
<dbReference type="Proteomes" id="UP000007014">
    <property type="component" value="Chromosome 16"/>
</dbReference>
<dbReference type="HOGENOM" id="CLU_508419_0_0_1"/>
<gene>
    <name evidence="2" type="ORF">CYME_CMP212C</name>
</gene>
<dbReference type="GO" id="GO:0000811">
    <property type="term" value="C:GINS complex"/>
    <property type="evidence" value="ECO:0007669"/>
    <property type="project" value="TreeGrafter"/>
</dbReference>
<dbReference type="SUPFAM" id="SSF158573">
    <property type="entry name" value="GINS helical bundle-like"/>
    <property type="match status" value="1"/>
</dbReference>
<dbReference type="KEGG" id="cme:CYME_CMP212C"/>
<feature type="region of interest" description="Disordered" evidence="1">
    <location>
        <begin position="115"/>
        <end position="140"/>
    </location>
</feature>